<name>A0AB38Y2N1_STREQ</name>
<dbReference type="RefSeq" id="WP_003069261.1">
    <property type="nucleotide sequence ID" value="NZ_CP125360.1"/>
</dbReference>
<proteinExistence type="predicted"/>
<protein>
    <submittedName>
        <fullName evidence="1">Uncharacterized protein</fullName>
    </submittedName>
</protein>
<dbReference type="AlphaFoldDB" id="A0AB38Y2N1"/>
<accession>A0AB38Y2N1</accession>
<organism evidence="1 2">
    <name type="scientific">Streptococcus dysgalactiae subsp. equisimilis</name>
    <name type="common">Streptococcus equisimilis</name>
    <dbReference type="NCBI Taxonomy" id="119602"/>
    <lineage>
        <taxon>Bacteria</taxon>
        <taxon>Bacillati</taxon>
        <taxon>Bacillota</taxon>
        <taxon>Bacilli</taxon>
        <taxon>Lactobacillales</taxon>
        <taxon>Streptococcaceae</taxon>
        <taxon>Streptococcus</taxon>
    </lineage>
</organism>
<dbReference type="EMBL" id="CP125360">
    <property type="protein sequence ID" value="WHM79676.1"/>
    <property type="molecule type" value="Genomic_DNA"/>
</dbReference>
<dbReference type="Proteomes" id="UP001237475">
    <property type="component" value="Chromosome"/>
</dbReference>
<evidence type="ECO:0000313" key="1">
    <source>
        <dbReference type="EMBL" id="WHM79676.1"/>
    </source>
</evidence>
<reference evidence="1" key="1">
    <citation type="submission" date="2023-04" db="EMBL/GenBank/DDBJ databases">
        <title>Complete genomes of S. dygalactiae subsp equisimilis isolates causing bacteremia in cancer patients.</title>
        <authorList>
            <person name="Anand S."/>
            <person name="Arias J."/>
            <person name="Delafuente J."/>
            <person name="Elgamal H."/>
            <person name="Prevost T."/>
            <person name="Liu X."/>
            <person name="Kalia A."/>
        </authorList>
    </citation>
    <scope>NUCLEOTIDE SEQUENCE</scope>
    <source>
        <strain evidence="1">UT_120444</strain>
    </source>
</reference>
<gene>
    <name evidence="1" type="ORF">OPT59_02950</name>
</gene>
<evidence type="ECO:0000313" key="2">
    <source>
        <dbReference type="Proteomes" id="UP001237475"/>
    </source>
</evidence>
<sequence>MKEKYLSLLKEFPSETTNRRSSTVVLGFGQDEYNAIAKVYSSKRNYKFSELQSILEIFEYLELSNFKKVIIFSESHNLKYETLNGITAITLKRGIEVGYFTGHNFKEVVNFAIKNLNFCMKKRSSYTSLNVVPRRENEVIDFNSQMSMYSSHLTRELLCTRRSALLIFGGGRLDQLAIGKNITLCDSQIKTSKEILHTTQLNSDLIIINGCVLGVVAPGEYEKEGKEVLSFGLLNSSAVSFIAPFSTKLSDANELILADCLLEREECFGTVTRLCNEYCLYNNLTPSYILYGDPNNQFKNNEKSYNYVLQKSNSQRNKILLSKKSIRYFDTTDGERLIFSEQPSTDKKFLNEDAVDSERFIKNIPKIIYNFSRDNSISHMHPNNDKEFKQVANALISQINSLENYLFDFGKDTKANFKVQKSISNLQFGIDTLSKKILNYWAKSISKDKYRMYDLHYGINNRIKCTKDQEICSTCNEKPIEKVYVTDYYSRYKRIIKLCPSCSIIEDLSDENILLTIDKVEKFTSSEARVVFSIQNIGNNYEEVYIKTCVRNDEYTSDLQKVTLEPNGSRKFIEEISLSELLSKDTRIYFTILIINNLGISLYKRPF</sequence>